<dbReference type="EMBL" id="JAGFNK010000012">
    <property type="protein sequence ID" value="KAI9512133.1"/>
    <property type="molecule type" value="Genomic_DNA"/>
</dbReference>
<evidence type="ECO:0000313" key="1">
    <source>
        <dbReference type="EMBL" id="KAI9512133.1"/>
    </source>
</evidence>
<name>A0ACC0UKA6_9AGAM</name>
<evidence type="ECO:0000313" key="2">
    <source>
        <dbReference type="Proteomes" id="UP001207468"/>
    </source>
</evidence>
<sequence length="329" mass="36708">MPDSPTALMVTTSTGVTFLKSTLAAGIVGLFIQGLEIGLVITQFSTWLTRTEHKERHLLSIIAFFVTAVGFLQTGIYFSTIWRIYVDNFGRFVVGTWAEKVHVLLTTAIAAPVQSLLISRCFNILPENLRPYIIIPLVLLLLGSIVLSILVTAGMLLPSFIGGPPNGSPPVWPPFLLYLTFPTVLDMVLCYILFNYLTQTRKKVFEKEKRRGIGRLITNVWQSAIPPTLCSVGVVITYLATHRFLPRSRQLWYPTLQAMTGKLYVLSLLHNLNVRTLFAGEETEETTGDRSLTLPAINYTHTSGLDPHDVHQPAHDFLSVTPRDEEDPS</sequence>
<proteinExistence type="predicted"/>
<accession>A0ACC0UKA6</accession>
<reference evidence="1" key="1">
    <citation type="submission" date="2021-03" db="EMBL/GenBank/DDBJ databases">
        <title>Evolutionary priming and transition to the ectomycorrhizal habit in an iconic lineage of mushroom-forming fungi: is preadaptation a requirement?</title>
        <authorList>
            <consortium name="DOE Joint Genome Institute"/>
            <person name="Looney B.P."/>
            <person name="Miyauchi S."/>
            <person name="Morin E."/>
            <person name="Drula E."/>
            <person name="Courty P.E."/>
            <person name="Chicoki N."/>
            <person name="Fauchery L."/>
            <person name="Kohler A."/>
            <person name="Kuo A."/>
            <person name="LaButti K."/>
            <person name="Pangilinan J."/>
            <person name="Lipzen A."/>
            <person name="Riley R."/>
            <person name="Andreopoulos W."/>
            <person name="He G."/>
            <person name="Johnson J."/>
            <person name="Barry K.W."/>
            <person name="Grigoriev I.V."/>
            <person name="Nagy L."/>
            <person name="Hibbett D."/>
            <person name="Henrissat B."/>
            <person name="Matheny P.B."/>
            <person name="Labbe J."/>
            <person name="Martin A.F."/>
        </authorList>
    </citation>
    <scope>NUCLEOTIDE SEQUENCE</scope>
    <source>
        <strain evidence="1">BPL698</strain>
    </source>
</reference>
<keyword evidence="2" id="KW-1185">Reference proteome</keyword>
<gene>
    <name evidence="1" type="ORF">F5148DRAFT_97849</name>
</gene>
<comment type="caution">
    <text evidence="1">The sequence shown here is derived from an EMBL/GenBank/DDBJ whole genome shotgun (WGS) entry which is preliminary data.</text>
</comment>
<organism evidence="1 2">
    <name type="scientific">Russula earlei</name>
    <dbReference type="NCBI Taxonomy" id="71964"/>
    <lineage>
        <taxon>Eukaryota</taxon>
        <taxon>Fungi</taxon>
        <taxon>Dikarya</taxon>
        <taxon>Basidiomycota</taxon>
        <taxon>Agaricomycotina</taxon>
        <taxon>Agaricomycetes</taxon>
        <taxon>Russulales</taxon>
        <taxon>Russulaceae</taxon>
        <taxon>Russula</taxon>
    </lineage>
</organism>
<protein>
    <submittedName>
        <fullName evidence="1">Uncharacterized protein</fullName>
    </submittedName>
</protein>
<dbReference type="Proteomes" id="UP001207468">
    <property type="component" value="Unassembled WGS sequence"/>
</dbReference>